<dbReference type="AlphaFoldDB" id="Q5B0J4"/>
<evidence type="ECO:0000256" key="2">
    <source>
        <dbReference type="ARBA" id="ARBA00023157"/>
    </source>
</evidence>
<reference evidence="7" key="1">
    <citation type="journal article" date="2005" name="Nature">
        <title>Sequencing of Aspergillus nidulans and comparative analysis with A. fumigatus and A. oryzae.</title>
        <authorList>
            <person name="Galagan J.E."/>
            <person name="Calvo S.E."/>
            <person name="Cuomo C."/>
            <person name="Ma L.J."/>
            <person name="Wortman J.R."/>
            <person name="Batzoglou S."/>
            <person name="Lee S.I."/>
            <person name="Basturkmen M."/>
            <person name="Spevak C.C."/>
            <person name="Clutterbuck J."/>
            <person name="Kapitonov V."/>
            <person name="Jurka J."/>
            <person name="Scazzocchio C."/>
            <person name="Farman M."/>
            <person name="Butler J."/>
            <person name="Purcell S."/>
            <person name="Harris S."/>
            <person name="Braus G.H."/>
            <person name="Draht O."/>
            <person name="Busch S."/>
            <person name="D'Enfert C."/>
            <person name="Bouchier C."/>
            <person name="Goldman G.H."/>
            <person name="Bell-Pedersen D."/>
            <person name="Griffiths-Jones S."/>
            <person name="Doonan J.H."/>
            <person name="Yu J."/>
            <person name="Vienken K."/>
            <person name="Pain A."/>
            <person name="Freitag M."/>
            <person name="Selker E.U."/>
            <person name="Archer D.B."/>
            <person name="Penalva M.A."/>
            <person name="Oakley B.R."/>
            <person name="Momany M."/>
            <person name="Tanaka T."/>
            <person name="Kumagai T."/>
            <person name="Asai K."/>
            <person name="Machida M."/>
            <person name="Nierman W.C."/>
            <person name="Denning D.W."/>
            <person name="Caddick M."/>
            <person name="Hynes M."/>
            <person name="Paoletti M."/>
            <person name="Fischer R."/>
            <person name="Miller B."/>
            <person name="Dyer P."/>
            <person name="Sachs M.S."/>
            <person name="Osmani S.A."/>
            <person name="Birren B.W."/>
        </authorList>
    </citation>
    <scope>NUCLEOTIDE SEQUENCE [LARGE SCALE GENOMIC DNA]</scope>
    <source>
        <strain evidence="7">FGSC A4 / ATCC 38163 / CBS 112.46 / NRRL 194 / M139</strain>
    </source>
</reference>
<dbReference type="PANTHER" id="PTHR23259:SF82">
    <property type="entry name" value="SERINE PROTEASE INHIBITOR 1 PROTEIN"/>
    <property type="match status" value="1"/>
</dbReference>
<dbReference type="Pfam" id="PF01826">
    <property type="entry name" value="TIL"/>
    <property type="match status" value="1"/>
</dbReference>
<evidence type="ECO:0000313" key="6">
    <source>
        <dbReference type="EMBL" id="CBF70531.1"/>
    </source>
</evidence>
<feature type="domain" description="TIL" evidence="5">
    <location>
        <begin position="25"/>
        <end position="83"/>
    </location>
</feature>
<evidence type="ECO:0000313" key="7">
    <source>
        <dbReference type="Proteomes" id="UP000000560"/>
    </source>
</evidence>
<dbReference type="GO" id="GO:0030414">
    <property type="term" value="F:peptidase inhibitor activity"/>
    <property type="evidence" value="ECO:0007669"/>
    <property type="project" value="UniProtKB-KW"/>
</dbReference>
<keyword evidence="2" id="KW-1015">Disulfide bond</keyword>
<evidence type="ECO:0000256" key="1">
    <source>
        <dbReference type="ARBA" id="ARBA00022690"/>
    </source>
</evidence>
<feature type="signal peptide" evidence="4">
    <location>
        <begin position="1"/>
        <end position="16"/>
    </location>
</feature>
<dbReference type="GeneID" id="2870822"/>
<dbReference type="Proteomes" id="UP000000560">
    <property type="component" value="Chromosome I"/>
</dbReference>
<reference evidence="7" key="2">
    <citation type="journal article" date="2009" name="Fungal Genet. Biol.">
        <title>The 2008 update of the Aspergillus nidulans genome annotation: a community effort.</title>
        <authorList>
            <person name="Wortman J.R."/>
            <person name="Gilsenan J.M."/>
            <person name="Joardar V."/>
            <person name="Deegan J."/>
            <person name="Clutterbuck J."/>
            <person name="Andersen M.R."/>
            <person name="Archer D."/>
            <person name="Bencina M."/>
            <person name="Braus G."/>
            <person name="Coutinho P."/>
            <person name="von Dohren H."/>
            <person name="Doonan J."/>
            <person name="Driessen A.J."/>
            <person name="Durek P."/>
            <person name="Espeso E."/>
            <person name="Fekete E."/>
            <person name="Flipphi M."/>
            <person name="Estrada C.G."/>
            <person name="Geysens S."/>
            <person name="Goldman G."/>
            <person name="de Groot P.W."/>
            <person name="Hansen K."/>
            <person name="Harris S.D."/>
            <person name="Heinekamp T."/>
            <person name="Helmstaedt K."/>
            <person name="Henrissat B."/>
            <person name="Hofmann G."/>
            <person name="Homan T."/>
            <person name="Horio T."/>
            <person name="Horiuchi H."/>
            <person name="James S."/>
            <person name="Jones M."/>
            <person name="Karaffa L."/>
            <person name="Karanyi Z."/>
            <person name="Kato M."/>
            <person name="Keller N."/>
            <person name="Kelly D.E."/>
            <person name="Kiel J.A."/>
            <person name="Kim J.M."/>
            <person name="van der Klei I.J."/>
            <person name="Klis F.M."/>
            <person name="Kovalchuk A."/>
            <person name="Krasevec N."/>
            <person name="Kubicek C.P."/>
            <person name="Liu B."/>
            <person name="Maccabe A."/>
            <person name="Meyer V."/>
            <person name="Mirabito P."/>
            <person name="Miskei M."/>
            <person name="Mos M."/>
            <person name="Mullins J."/>
            <person name="Nelson D.R."/>
            <person name="Nielsen J."/>
            <person name="Oakley B.R."/>
            <person name="Osmani S.A."/>
            <person name="Pakula T."/>
            <person name="Paszewski A."/>
            <person name="Paulsen I."/>
            <person name="Pilsyk S."/>
            <person name="Pocsi I."/>
            <person name="Punt P.J."/>
            <person name="Ram A.F."/>
            <person name="Ren Q."/>
            <person name="Robellet X."/>
            <person name="Robson G."/>
            <person name="Seiboth B."/>
            <person name="van Solingen P."/>
            <person name="Specht T."/>
            <person name="Sun J."/>
            <person name="Taheri-Talesh N."/>
            <person name="Takeshita N."/>
            <person name="Ussery D."/>
            <person name="vanKuyk P.A."/>
            <person name="Visser H."/>
            <person name="van de Vondervoort P.J."/>
            <person name="de Vries R.P."/>
            <person name="Walton J."/>
            <person name="Xiang X."/>
            <person name="Xiong Y."/>
            <person name="Zeng A.P."/>
            <person name="Brandt B.W."/>
            <person name="Cornell M.J."/>
            <person name="van den Hondel C.A."/>
            <person name="Visser J."/>
            <person name="Oliver S.G."/>
            <person name="Turner G."/>
        </authorList>
    </citation>
    <scope>GENOME REANNOTATION</scope>
    <source>
        <strain evidence="7">FGSC A4 / ATCC 38163 / CBS 112.46 / NRRL 194 / M139</strain>
    </source>
</reference>
<keyword evidence="7" id="KW-1185">Reference proteome</keyword>
<dbReference type="EMBL" id="BN001301">
    <property type="protein sequence ID" value="CBF70531.1"/>
    <property type="molecule type" value="Genomic_DNA"/>
</dbReference>
<dbReference type="KEGG" id="ani:ANIA_05936"/>
<evidence type="ECO:0000256" key="3">
    <source>
        <dbReference type="SAM" id="MobiDB-lite"/>
    </source>
</evidence>
<dbReference type="HOGENOM" id="CLU_156801_2_1_1"/>
<feature type="region of interest" description="Disordered" evidence="3">
    <location>
        <begin position="74"/>
        <end position="117"/>
    </location>
</feature>
<dbReference type="InParanoid" id="Q5B0J4"/>
<gene>
    <name evidence="6" type="ORF">ANIA_05936</name>
</gene>
<feature type="compositionally biased region" description="Acidic residues" evidence="3">
    <location>
        <begin position="95"/>
        <end position="117"/>
    </location>
</feature>
<proteinExistence type="predicted"/>
<feature type="chain" id="PRO_5010346608" description="TIL domain-containing protein" evidence="4">
    <location>
        <begin position="17"/>
        <end position="117"/>
    </location>
</feature>
<dbReference type="InterPro" id="IPR036084">
    <property type="entry name" value="Ser_inhib-like_sf"/>
</dbReference>
<name>Q5B0J4_EMENI</name>
<sequence>MKYFLVLAALAAGVMAYEAVSSPPCNEYEVHKDCGSACHPTCETFEDDVNICTLQCVIGCYCKDGLYRTEVANSGACVPGDKCKQGQGDGRSESDYGDEGGDEDAGEDADEDTWSYY</sequence>
<dbReference type="InterPro" id="IPR051368">
    <property type="entry name" value="SerProtInhib-TIL_Domain"/>
</dbReference>
<dbReference type="OrthoDB" id="4438874at2759"/>
<accession>C8V3I4</accession>
<dbReference type="Gene3D" id="2.10.25.10">
    <property type="entry name" value="Laminin"/>
    <property type="match status" value="1"/>
</dbReference>
<evidence type="ECO:0000259" key="5">
    <source>
        <dbReference type="Pfam" id="PF01826"/>
    </source>
</evidence>
<dbReference type="RefSeq" id="XP_663540.1">
    <property type="nucleotide sequence ID" value="XM_658448.1"/>
</dbReference>
<keyword evidence="1" id="KW-0646">Protease inhibitor</keyword>
<protein>
    <recommendedName>
        <fullName evidence="5">TIL domain-containing protein</fullName>
    </recommendedName>
</protein>
<organism evidence="6 7">
    <name type="scientific">Emericella nidulans (strain FGSC A4 / ATCC 38163 / CBS 112.46 / NRRL 194 / M139)</name>
    <name type="common">Aspergillus nidulans</name>
    <dbReference type="NCBI Taxonomy" id="227321"/>
    <lineage>
        <taxon>Eukaryota</taxon>
        <taxon>Fungi</taxon>
        <taxon>Dikarya</taxon>
        <taxon>Ascomycota</taxon>
        <taxon>Pezizomycotina</taxon>
        <taxon>Eurotiomycetes</taxon>
        <taxon>Eurotiomycetidae</taxon>
        <taxon>Eurotiales</taxon>
        <taxon>Aspergillaceae</taxon>
        <taxon>Aspergillus</taxon>
        <taxon>Aspergillus subgen. Nidulantes</taxon>
    </lineage>
</organism>
<evidence type="ECO:0000256" key="4">
    <source>
        <dbReference type="SAM" id="SignalP"/>
    </source>
</evidence>
<accession>Q5B0J4</accession>
<dbReference type="OMA" id="NETFLPC"/>
<dbReference type="CDD" id="cd19941">
    <property type="entry name" value="TIL"/>
    <property type="match status" value="1"/>
</dbReference>
<dbReference type="PANTHER" id="PTHR23259">
    <property type="entry name" value="RIDDLE"/>
    <property type="match status" value="1"/>
</dbReference>
<keyword evidence="4" id="KW-0732">Signal</keyword>
<dbReference type="VEuPathDB" id="FungiDB:AN5936"/>
<dbReference type="InterPro" id="IPR002919">
    <property type="entry name" value="TIL_dom"/>
</dbReference>
<dbReference type="SUPFAM" id="SSF57567">
    <property type="entry name" value="Serine protease inhibitors"/>
    <property type="match status" value="1"/>
</dbReference>